<gene>
    <name evidence="6" type="ORF">QSP1433_LOCUS10510</name>
</gene>
<comment type="similarity">
    <text evidence="1">Belongs to the SBNO family.</text>
</comment>
<protein>
    <submittedName>
        <fullName evidence="6">Uncharacterized protein</fullName>
    </submittedName>
</protein>
<evidence type="ECO:0000313" key="6">
    <source>
        <dbReference type="EMBL" id="CAD9690150.1"/>
    </source>
</evidence>
<dbReference type="GO" id="GO:0005634">
    <property type="term" value="C:nucleus"/>
    <property type="evidence" value="ECO:0007669"/>
    <property type="project" value="TreeGrafter"/>
</dbReference>
<dbReference type="GO" id="GO:0006355">
    <property type="term" value="P:regulation of DNA-templated transcription"/>
    <property type="evidence" value="ECO:0007669"/>
    <property type="project" value="InterPro"/>
</dbReference>
<dbReference type="Gene3D" id="3.40.50.300">
    <property type="entry name" value="P-loop containing nucleotide triphosphate hydrolases"/>
    <property type="match status" value="1"/>
</dbReference>
<organism evidence="6">
    <name type="scientific">Mucochytrium quahogii</name>
    <dbReference type="NCBI Taxonomy" id="96639"/>
    <lineage>
        <taxon>Eukaryota</taxon>
        <taxon>Sar</taxon>
        <taxon>Stramenopiles</taxon>
        <taxon>Bigyra</taxon>
        <taxon>Labyrinthulomycetes</taxon>
        <taxon>Thraustochytrida</taxon>
        <taxon>Thraustochytriidae</taxon>
        <taxon>Mucochytrium</taxon>
    </lineage>
</organism>
<evidence type="ECO:0000259" key="5">
    <source>
        <dbReference type="Pfam" id="PF25373"/>
    </source>
</evidence>
<dbReference type="InterPro" id="IPR027417">
    <property type="entry name" value="P-loop_NTPase"/>
</dbReference>
<dbReference type="InterPro" id="IPR057332">
    <property type="entry name" value="SBNO_a/b_dom"/>
</dbReference>
<dbReference type="AlphaFoldDB" id="A0A7S2S5G5"/>
<evidence type="ECO:0000259" key="3">
    <source>
        <dbReference type="Pfam" id="PF13871"/>
    </source>
</evidence>
<dbReference type="GO" id="GO:0031490">
    <property type="term" value="F:chromatin DNA binding"/>
    <property type="evidence" value="ECO:0007669"/>
    <property type="project" value="TreeGrafter"/>
</dbReference>
<sequence>MASGALSRKPLDDFAELADDTAEQDGAENVWNDYRCRSLDFGKRHPADVVEAASLATVPLPPLTYPILGTLGKVVEKGLLSNLQMEGIAYACQRHQSRLPNGDRCGFFIGDSAGVGKGRQIAGILMDNFFRGRNKHVWFSTSGDLVEDARRDLRDLGCTVHVHDGCGTLDKLNKGLGMTKSGKSGVLFSTYSTLVSSKGKIARYQQIVDWVGGKDFEGCLVFDECHKAKNFSEKESSGSRVAKFVIELQRELPNARCVYVSATGVTNIGNLAYMERLGLWGENAPFASFKAFEKSMGKRNLGALEMLAMELKGTGMHVSRGLSYREATFEIIEADLTLEQAAIYKNSCEFWMEIKDVFRQAEAICKKPIGRSYGGCHQRFFRQLCVAFKIPSIVSLVKTALSEDKCVVIGLQSTGEAAFNYWLSKKEKRLEPSFLLNLSLVQLIETALSEAECIHLRTGLVEKAMKLRLPVSPIDDLIFQLGGKEKVSEMTGRTHRILPGKTGLSKNCSYEARDKQCILDKSSDSLNIHEKNDFMSGKKYIAIISGAASTGISLHADKRAKNQRRRVHITCELAWAADAAIQQLGRSHRASQVSAPEYMLLASGIGGENRFVSAVASRLKSLGALTHGDRRASSGGISLSEFDFNTHYGQTALQRVYDFTRKKKVVSDVDWKDIVKRSQDAFALVEQKDLTAEPLRWDGTVKIVSEEDFIGYCIEGLVLLSDDTYSLRQARLKETSPYDEKNSKNVKRFLNRLLGCSIHVQALLFNYFACTLDAVISSAKRDGVYDEGVSDIVANSITCTIPSQTLYKSPATGGELVVHTLSMDRGLAFQNAIAWAQEVCEYTNERNGKDVFEELVPEELEKLDQAMKKNGVGGFYESRKLIGGQRLLLLALRSPGTSWYAIARPNTGRSSADKTKEDLERVYKRVSINRSRSRWENVYKATENGCVHGPGCSCTIGTRFSQLGILSGSIMGQWPLLQSIIGDPSLPLQTSDRVLRIVRAELDNGSRVIGIRWPSVAMNALRLHAATIGLVEHVVQVPRAQAFSSLEIDNIHRVSRGIEVGSILYAVNGRQLPTHLSPSGLESFIASLLPPDLPICAFTFKKDGVSGGSLSTQAVTPVCSSSTANACKVQKTIASFFKAVPEHKKRVTNPTLAAHQEPIVVEKKTISSFFNTNPAQKKQRTAGTHEQPIEID</sequence>
<feature type="domain" description="Strawberry notch helicase C" evidence="3">
    <location>
        <begin position="473"/>
        <end position="791"/>
    </location>
</feature>
<dbReference type="InterPro" id="IPR039187">
    <property type="entry name" value="SNO_AAA"/>
</dbReference>
<dbReference type="InterPro" id="IPR026741">
    <property type="entry name" value="SNO"/>
</dbReference>
<dbReference type="Pfam" id="PF13872">
    <property type="entry name" value="AAA_34"/>
    <property type="match status" value="1"/>
</dbReference>
<accession>A0A7S2S5G5</accession>
<dbReference type="PANTHER" id="PTHR12706:SF33">
    <property type="entry name" value="PROTEIN WITH HELICASE_C DOMAIN"/>
    <property type="match status" value="1"/>
</dbReference>
<feature type="domain" description="Strawberry notch AAA" evidence="4">
    <location>
        <begin position="44"/>
        <end position="345"/>
    </location>
</feature>
<evidence type="ECO:0000256" key="1">
    <source>
        <dbReference type="ARBA" id="ARBA00006992"/>
    </source>
</evidence>
<feature type="region of interest" description="Disordered" evidence="2">
    <location>
        <begin position="1171"/>
        <end position="1192"/>
    </location>
</feature>
<reference evidence="6" key="1">
    <citation type="submission" date="2021-01" db="EMBL/GenBank/DDBJ databases">
        <authorList>
            <person name="Corre E."/>
            <person name="Pelletier E."/>
            <person name="Niang G."/>
            <person name="Scheremetjew M."/>
            <person name="Finn R."/>
            <person name="Kale V."/>
            <person name="Holt S."/>
            <person name="Cochrane G."/>
            <person name="Meng A."/>
            <person name="Brown T."/>
            <person name="Cohen L."/>
        </authorList>
    </citation>
    <scope>NUCLEOTIDE SEQUENCE</scope>
    <source>
        <strain evidence="6">NY070348D</strain>
    </source>
</reference>
<dbReference type="Pfam" id="PF25373">
    <property type="entry name" value="SBNO"/>
    <property type="match status" value="1"/>
</dbReference>
<feature type="domain" description="SBNO alpha/beta" evidence="5">
    <location>
        <begin position="870"/>
        <end position="948"/>
    </location>
</feature>
<name>A0A7S2S5G5_9STRA</name>
<dbReference type="GO" id="GO:0042393">
    <property type="term" value="F:histone binding"/>
    <property type="evidence" value="ECO:0007669"/>
    <property type="project" value="TreeGrafter"/>
</dbReference>
<proteinExistence type="inferred from homology"/>
<dbReference type="EMBL" id="HBHK01016747">
    <property type="protein sequence ID" value="CAD9690150.1"/>
    <property type="molecule type" value="Transcribed_RNA"/>
</dbReference>
<dbReference type="PANTHER" id="PTHR12706">
    <property type="entry name" value="STRAWBERRY NOTCH-RELATED"/>
    <property type="match status" value="1"/>
</dbReference>
<evidence type="ECO:0000256" key="2">
    <source>
        <dbReference type="SAM" id="MobiDB-lite"/>
    </source>
</evidence>
<dbReference type="SUPFAM" id="SSF52540">
    <property type="entry name" value="P-loop containing nucleoside triphosphate hydrolases"/>
    <property type="match status" value="1"/>
</dbReference>
<feature type="compositionally biased region" description="Polar residues" evidence="2">
    <location>
        <begin position="1171"/>
        <end position="1184"/>
    </location>
</feature>
<evidence type="ECO:0000259" key="4">
    <source>
        <dbReference type="Pfam" id="PF13872"/>
    </source>
</evidence>
<dbReference type="Pfam" id="PF13871">
    <property type="entry name" value="Helicase_C_4"/>
    <property type="match status" value="1"/>
</dbReference>
<dbReference type="InterPro" id="IPR026937">
    <property type="entry name" value="SBNO_Helicase_C_dom"/>
</dbReference>